<dbReference type="OrthoDB" id="10620351at2759"/>
<accession>A0A814YL14</accession>
<dbReference type="EMBL" id="CAJOBC010009637">
    <property type="protein sequence ID" value="CAF3992819.1"/>
    <property type="molecule type" value="Genomic_DNA"/>
</dbReference>
<name>A0A814YL14_9BILA</name>
<reference evidence="1" key="1">
    <citation type="submission" date="2021-02" db="EMBL/GenBank/DDBJ databases">
        <authorList>
            <person name="Nowell W R."/>
        </authorList>
    </citation>
    <scope>NUCLEOTIDE SEQUENCE</scope>
</reference>
<feature type="non-terminal residue" evidence="1">
    <location>
        <position position="1"/>
    </location>
</feature>
<dbReference type="Proteomes" id="UP000681722">
    <property type="component" value="Unassembled WGS sequence"/>
</dbReference>
<evidence type="ECO:0000313" key="2">
    <source>
        <dbReference type="EMBL" id="CAF3992819.1"/>
    </source>
</evidence>
<gene>
    <name evidence="1" type="ORF">GPM918_LOCUS25128</name>
    <name evidence="2" type="ORF">SRO942_LOCUS25134</name>
</gene>
<dbReference type="EMBL" id="CAJNOQ010009632">
    <property type="protein sequence ID" value="CAF1230087.1"/>
    <property type="molecule type" value="Genomic_DNA"/>
</dbReference>
<keyword evidence="3" id="KW-1185">Reference proteome</keyword>
<dbReference type="Proteomes" id="UP000663829">
    <property type="component" value="Unassembled WGS sequence"/>
</dbReference>
<evidence type="ECO:0000313" key="3">
    <source>
        <dbReference type="Proteomes" id="UP000663829"/>
    </source>
</evidence>
<comment type="caution">
    <text evidence="1">The sequence shown here is derived from an EMBL/GenBank/DDBJ whole genome shotgun (WGS) entry which is preliminary data.</text>
</comment>
<proteinExistence type="predicted"/>
<dbReference type="AlphaFoldDB" id="A0A814YL14"/>
<evidence type="ECO:0000313" key="1">
    <source>
        <dbReference type="EMBL" id="CAF1230087.1"/>
    </source>
</evidence>
<organism evidence="1 3">
    <name type="scientific">Didymodactylos carnosus</name>
    <dbReference type="NCBI Taxonomy" id="1234261"/>
    <lineage>
        <taxon>Eukaryota</taxon>
        <taxon>Metazoa</taxon>
        <taxon>Spiralia</taxon>
        <taxon>Gnathifera</taxon>
        <taxon>Rotifera</taxon>
        <taxon>Eurotatoria</taxon>
        <taxon>Bdelloidea</taxon>
        <taxon>Philodinida</taxon>
        <taxon>Philodinidae</taxon>
        <taxon>Didymodactylos</taxon>
    </lineage>
</organism>
<protein>
    <submittedName>
        <fullName evidence="1">Uncharacterized protein</fullName>
    </submittedName>
</protein>
<sequence>KGKCQHYFIEDVNILDQYDYDFLDFIHEILINIAIPDQQHQTNLKGEKLCRYLNFIDLTPEMVDKFDQLQTNYFSSRSQIYIPKKYDGLLQTTFIDLYTVELDMDNWWDNIRQLLHIDTNVNDNNEDFDIDGLSVADICGSLIFVSNVLQVGYSVIEDMIHDNHILEYLFKNKKYLIKYAINVGNRWMYDRHILSLKQQLFTKFYLTMDSPLNGKMFSHKYQTRHNDKFHIRISQNEICVQFTKDQIVDHYWIQILTDTVADILFLIGCGYSSSKFALYDKLLIKNTKSKRKRLVNVFEFFQRIYNATRVEDEICSTKL</sequence>